<keyword evidence="13" id="KW-1133">Transmembrane helix</keyword>
<dbReference type="GO" id="GO:0006508">
    <property type="term" value="P:proteolysis"/>
    <property type="evidence" value="ECO:0007669"/>
    <property type="project" value="UniProtKB-KW"/>
</dbReference>
<evidence type="ECO:0000256" key="4">
    <source>
        <dbReference type="ARBA" id="ARBA00022670"/>
    </source>
</evidence>
<feature type="compositionally biased region" description="Low complexity" evidence="12">
    <location>
        <begin position="267"/>
        <end position="297"/>
    </location>
</feature>
<keyword evidence="8" id="KW-0378">Hydrolase</keyword>
<evidence type="ECO:0000256" key="13">
    <source>
        <dbReference type="SAM" id="Phobius"/>
    </source>
</evidence>
<proteinExistence type="inferred from homology"/>
<dbReference type="InterPro" id="IPR001394">
    <property type="entry name" value="Peptidase_C19_UCH"/>
</dbReference>
<feature type="region of interest" description="Disordered" evidence="12">
    <location>
        <begin position="852"/>
        <end position="912"/>
    </location>
</feature>
<dbReference type="InterPro" id="IPR002893">
    <property type="entry name" value="Znf_MYND"/>
</dbReference>
<feature type="region of interest" description="Disordered" evidence="12">
    <location>
        <begin position="183"/>
        <end position="297"/>
    </location>
</feature>
<dbReference type="GO" id="GO:0004843">
    <property type="term" value="F:cysteine-type deubiquitinase activity"/>
    <property type="evidence" value="ECO:0007669"/>
    <property type="project" value="UniProtKB-EC"/>
</dbReference>
<keyword evidence="10" id="KW-0862">Zinc</keyword>
<keyword evidence="17" id="KW-1185">Reference proteome</keyword>
<comment type="catalytic activity">
    <reaction evidence="1">
        <text>Thiol-dependent hydrolysis of ester, thioester, amide, peptide and isopeptide bonds formed by the C-terminal Gly of ubiquitin (a 76-residue protein attached to proteins as an intracellular targeting signal).</text>
        <dbReference type="EC" id="3.4.19.12"/>
    </reaction>
</comment>
<evidence type="ECO:0000256" key="3">
    <source>
        <dbReference type="ARBA" id="ARBA00012759"/>
    </source>
</evidence>
<feature type="compositionally biased region" description="Basic and acidic residues" evidence="12">
    <location>
        <begin position="863"/>
        <end position="875"/>
    </location>
</feature>
<dbReference type="Pfam" id="PF01753">
    <property type="entry name" value="zf-MYND"/>
    <property type="match status" value="1"/>
</dbReference>
<dbReference type="Pfam" id="PF00443">
    <property type="entry name" value="UCH"/>
    <property type="match status" value="1"/>
</dbReference>
<dbReference type="PROSITE" id="PS50235">
    <property type="entry name" value="USP_3"/>
    <property type="match status" value="1"/>
</dbReference>
<evidence type="ECO:0000256" key="1">
    <source>
        <dbReference type="ARBA" id="ARBA00000707"/>
    </source>
</evidence>
<dbReference type="Gene3D" id="6.10.140.2220">
    <property type="match status" value="1"/>
</dbReference>
<keyword evidence="7" id="KW-0833">Ubl conjugation pathway</keyword>
<dbReference type="GO" id="GO:0005634">
    <property type="term" value="C:nucleus"/>
    <property type="evidence" value="ECO:0007669"/>
    <property type="project" value="TreeGrafter"/>
</dbReference>
<dbReference type="InterPro" id="IPR038765">
    <property type="entry name" value="Papain-like_cys_pep_sf"/>
</dbReference>
<reference evidence="16 17" key="1">
    <citation type="submission" date="2017-09" db="EMBL/GenBank/DDBJ databases">
        <title>WGS assembly of Aquilegia coerulea Goldsmith.</title>
        <authorList>
            <person name="Hodges S."/>
            <person name="Kramer E."/>
            <person name="Nordborg M."/>
            <person name="Tomkins J."/>
            <person name="Borevitz J."/>
            <person name="Derieg N."/>
            <person name="Yan J."/>
            <person name="Mihaltcheva S."/>
            <person name="Hayes R.D."/>
            <person name="Rokhsar D."/>
        </authorList>
    </citation>
    <scope>NUCLEOTIDE SEQUENCE [LARGE SCALE GENOMIC DNA]</scope>
    <source>
        <strain evidence="17">cv. Goldsmith</strain>
    </source>
</reference>
<gene>
    <name evidence="16" type="ORF">AQUCO_01500187v1</name>
</gene>
<keyword evidence="9" id="KW-0788">Thiol protease</keyword>
<feature type="region of interest" description="Disordered" evidence="12">
    <location>
        <begin position="704"/>
        <end position="726"/>
    </location>
</feature>
<organism evidence="16 17">
    <name type="scientific">Aquilegia coerulea</name>
    <name type="common">Rocky mountain columbine</name>
    <dbReference type="NCBI Taxonomy" id="218851"/>
    <lineage>
        <taxon>Eukaryota</taxon>
        <taxon>Viridiplantae</taxon>
        <taxon>Streptophyta</taxon>
        <taxon>Embryophyta</taxon>
        <taxon>Tracheophyta</taxon>
        <taxon>Spermatophyta</taxon>
        <taxon>Magnoliopsida</taxon>
        <taxon>Ranunculales</taxon>
        <taxon>Ranunculaceae</taxon>
        <taxon>Thalictroideae</taxon>
        <taxon>Aquilegia</taxon>
    </lineage>
</organism>
<dbReference type="FunCoup" id="A0A2G5DSI0">
    <property type="interactions" value="2140"/>
</dbReference>
<feature type="compositionally biased region" description="Low complexity" evidence="12">
    <location>
        <begin position="892"/>
        <end position="908"/>
    </location>
</feature>
<dbReference type="EC" id="3.4.19.12" evidence="3"/>
<keyword evidence="6 11" id="KW-0863">Zinc-finger</keyword>
<protein>
    <recommendedName>
        <fullName evidence="3">ubiquitinyl hydrolase 1</fullName>
        <ecNumber evidence="3">3.4.19.12</ecNumber>
    </recommendedName>
</protein>
<dbReference type="Gene3D" id="3.90.70.10">
    <property type="entry name" value="Cysteine proteinases"/>
    <property type="match status" value="1"/>
</dbReference>
<dbReference type="GO" id="GO:0005829">
    <property type="term" value="C:cytosol"/>
    <property type="evidence" value="ECO:0007669"/>
    <property type="project" value="TreeGrafter"/>
</dbReference>
<feature type="compositionally biased region" description="Low complexity" evidence="12">
    <location>
        <begin position="766"/>
        <end position="779"/>
    </location>
</feature>
<dbReference type="GO" id="GO:0008270">
    <property type="term" value="F:zinc ion binding"/>
    <property type="evidence" value="ECO:0007669"/>
    <property type="project" value="UniProtKB-KW"/>
</dbReference>
<dbReference type="SUPFAM" id="SSF54001">
    <property type="entry name" value="Cysteine proteinases"/>
    <property type="match status" value="1"/>
</dbReference>
<feature type="domain" description="MYND-type" evidence="15">
    <location>
        <begin position="105"/>
        <end position="142"/>
    </location>
</feature>
<feature type="transmembrane region" description="Helical" evidence="13">
    <location>
        <begin position="12"/>
        <end position="32"/>
    </location>
</feature>
<evidence type="ECO:0000256" key="2">
    <source>
        <dbReference type="ARBA" id="ARBA00009085"/>
    </source>
</evidence>
<evidence type="ECO:0000256" key="5">
    <source>
        <dbReference type="ARBA" id="ARBA00022723"/>
    </source>
</evidence>
<dbReference type="PROSITE" id="PS01360">
    <property type="entry name" value="ZF_MYND_1"/>
    <property type="match status" value="1"/>
</dbReference>
<evidence type="ECO:0000256" key="9">
    <source>
        <dbReference type="ARBA" id="ARBA00022807"/>
    </source>
</evidence>
<evidence type="ECO:0000313" key="17">
    <source>
        <dbReference type="Proteomes" id="UP000230069"/>
    </source>
</evidence>
<feature type="region of interest" description="Disordered" evidence="12">
    <location>
        <begin position="762"/>
        <end position="793"/>
    </location>
</feature>
<feature type="domain" description="USP" evidence="14">
    <location>
        <begin position="370"/>
        <end position="674"/>
    </location>
</feature>
<evidence type="ECO:0000313" key="16">
    <source>
        <dbReference type="EMBL" id="PIA46470.1"/>
    </source>
</evidence>
<dbReference type="STRING" id="218851.A0A2G5DSI0"/>
<evidence type="ECO:0000256" key="11">
    <source>
        <dbReference type="PROSITE-ProRule" id="PRU00134"/>
    </source>
</evidence>
<dbReference type="SUPFAM" id="SSF144232">
    <property type="entry name" value="HIT/MYND zinc finger-like"/>
    <property type="match status" value="1"/>
</dbReference>
<dbReference type="GO" id="GO:0016579">
    <property type="term" value="P:protein deubiquitination"/>
    <property type="evidence" value="ECO:0007669"/>
    <property type="project" value="InterPro"/>
</dbReference>
<dbReference type="EMBL" id="KZ305032">
    <property type="protein sequence ID" value="PIA46470.1"/>
    <property type="molecule type" value="Genomic_DNA"/>
</dbReference>
<evidence type="ECO:0000256" key="7">
    <source>
        <dbReference type="ARBA" id="ARBA00022786"/>
    </source>
</evidence>
<sequence length="945" mass="105235">MQVVRELGFKSVVSIVFFIFSLISFFVIRWKWNKAIQRKKEIMRLVAMASEEAARVELEAANEYYNSSSSSSSSLSSFVSVSIPSSSSSSSSSSSTSSGVRQSECAVCYCPTTTRCSRCKAVRYCSGKCQIIHWRLGHKDECFPPTNTLQFNGLKSDTDQKVVSQGNQYELYEAKSAEASEKIESFNTSSHSPIKDDSNVGHAPVISDSTSNEPLANASFREASVSGTPKKLEEHPVNSIAQNSPDPKVDFSCSKPTESPPLECDTSDVSTSSSSNIESTSFSDSSSDVPSKPKVSKQSISSSDFWEGALDSNGLKTSVRKVVQQFKVYKVSKHYASGRETAEKYNYEMLFPYELFVKLYHSNKVELLPCGLTNCGNSCYANAVLQCLAFTRPLTVYLLQGFHSKTCSKKEWCFMCEFQYLILKAKEGNSPISPMRILSQLQNSGSPLGHGREEDAHEFLRYAIDAMQSVCLKEAREIAVGHLAEETSLIGLIFGGYLQSKIKCMKCHLKSERHERMMDLTIEIHGNIRTLEGALRQFTATEILDGENKYECLRCKSHVKAKKKLTILEAPNVLTIALKRFQSGNFEKLNKLVQFPEILDLAPYMSGTSDKSPIYRLYAVVVHLELNDAFSGHYVCYVRIIQGKWFMIDDSKVKPVELERVLSEEAYMLFYARCSPRAPSLIRNTVISNSGKINGRSRCFETIPSTRSKSSREQPNSTVPNDGQYSAQRSAEDYPYWTTFDGSNSFESLGAFDGRFPSMQRIPKVDSSSDNSSLLSCSDEGSCSTESTRDSASTDDLSDYMFVEAGRLWNSPLRAFEDSDRISPHAVSASRVSCFPETSGYSSHGVDRAFETDGVCSSQSQDSGRRRDGWQDKENLPILQSDTSKHCKNSTNCSNSNISPSGSSSSSSTETDLEKLGWCNPLDVNSGLPQRRYTRERERTVQTFY</sequence>
<feature type="compositionally biased region" description="Polar residues" evidence="12">
    <location>
        <begin position="781"/>
        <end position="793"/>
    </location>
</feature>
<dbReference type="AlphaFoldDB" id="A0A2G5DSI0"/>
<dbReference type="PANTHER" id="PTHR24006">
    <property type="entry name" value="UBIQUITIN CARBOXYL-TERMINAL HYDROLASE"/>
    <property type="match status" value="1"/>
</dbReference>
<keyword evidence="13" id="KW-0472">Membrane</keyword>
<dbReference type="PROSITE" id="PS00972">
    <property type="entry name" value="USP_1"/>
    <property type="match status" value="1"/>
</dbReference>
<evidence type="ECO:0000256" key="10">
    <source>
        <dbReference type="ARBA" id="ARBA00022833"/>
    </source>
</evidence>
<keyword evidence="5" id="KW-0479">Metal-binding</keyword>
<name>A0A2G5DSI0_AQUCA</name>
<keyword evidence="13" id="KW-0812">Transmembrane</keyword>
<dbReference type="CDD" id="cd02661">
    <property type="entry name" value="Peptidase_C19E"/>
    <property type="match status" value="1"/>
</dbReference>
<dbReference type="OrthoDB" id="420187at2759"/>
<dbReference type="InterPro" id="IPR050164">
    <property type="entry name" value="Peptidase_C19"/>
</dbReference>
<dbReference type="Proteomes" id="UP000230069">
    <property type="component" value="Unassembled WGS sequence"/>
</dbReference>
<evidence type="ECO:0000256" key="8">
    <source>
        <dbReference type="ARBA" id="ARBA00022801"/>
    </source>
</evidence>
<dbReference type="PANTHER" id="PTHR24006:SF874">
    <property type="entry name" value="UBIQUITIN CARBOXYL-TERMINAL HYDROLASE 16"/>
    <property type="match status" value="1"/>
</dbReference>
<dbReference type="InParanoid" id="A0A2G5DSI0"/>
<keyword evidence="4" id="KW-0645">Protease</keyword>
<dbReference type="PROSITE" id="PS50865">
    <property type="entry name" value="ZF_MYND_2"/>
    <property type="match status" value="1"/>
</dbReference>
<accession>A0A2G5DSI0</accession>
<dbReference type="FunFam" id="6.10.140.2220:FF:000006">
    <property type="entry name" value="Ubiquitin carboxyl-terminal hydrolase 15"/>
    <property type="match status" value="1"/>
</dbReference>
<comment type="similarity">
    <text evidence="2">Belongs to the peptidase C19 family.</text>
</comment>
<evidence type="ECO:0000259" key="14">
    <source>
        <dbReference type="PROSITE" id="PS50235"/>
    </source>
</evidence>
<evidence type="ECO:0000256" key="6">
    <source>
        <dbReference type="ARBA" id="ARBA00022771"/>
    </source>
</evidence>
<evidence type="ECO:0000256" key="12">
    <source>
        <dbReference type="SAM" id="MobiDB-lite"/>
    </source>
</evidence>
<evidence type="ECO:0000259" key="15">
    <source>
        <dbReference type="PROSITE" id="PS50865"/>
    </source>
</evidence>
<dbReference type="FunFam" id="3.90.70.10:FF:000026">
    <property type="entry name" value="Ubiquitin carboxyl-terminal hydrolase 15"/>
    <property type="match status" value="1"/>
</dbReference>
<dbReference type="InterPro" id="IPR028889">
    <property type="entry name" value="USP"/>
</dbReference>
<dbReference type="InterPro" id="IPR018200">
    <property type="entry name" value="USP_CS"/>
</dbReference>